<dbReference type="PANTHER" id="PTHR34605">
    <property type="entry name" value="PHAGE_INTEGRASE DOMAIN-CONTAINING PROTEIN"/>
    <property type="match status" value="1"/>
</dbReference>
<gene>
    <name evidence="4" type="primary">LOC102802578</name>
</gene>
<dbReference type="InterPro" id="IPR013762">
    <property type="entry name" value="Integrase-like_cat_sf"/>
</dbReference>
<dbReference type="Gene3D" id="1.10.150.130">
    <property type="match status" value="1"/>
</dbReference>
<accession>A0ABM0MWN1</accession>
<name>A0ABM0MWN1_SACKO</name>
<organism evidence="3 4">
    <name type="scientific">Saccoglossus kowalevskii</name>
    <name type="common">Acorn worm</name>
    <dbReference type="NCBI Taxonomy" id="10224"/>
    <lineage>
        <taxon>Eukaryota</taxon>
        <taxon>Metazoa</taxon>
        <taxon>Hemichordata</taxon>
        <taxon>Enteropneusta</taxon>
        <taxon>Harrimaniidae</taxon>
        <taxon>Saccoglossus</taxon>
    </lineage>
</organism>
<evidence type="ECO:0000256" key="1">
    <source>
        <dbReference type="ARBA" id="ARBA00023125"/>
    </source>
</evidence>
<protein>
    <submittedName>
        <fullName evidence="4">Uncharacterized protein LOC102802578</fullName>
    </submittedName>
</protein>
<dbReference type="InterPro" id="IPR052925">
    <property type="entry name" value="Phage_Integrase-like_Recomb"/>
</dbReference>
<keyword evidence="1" id="KW-0238">DNA-binding</keyword>
<proteinExistence type="predicted"/>
<reference evidence="4" key="1">
    <citation type="submission" date="2025-08" db="UniProtKB">
        <authorList>
            <consortium name="RefSeq"/>
        </authorList>
    </citation>
    <scope>IDENTIFICATION</scope>
    <source>
        <tissue evidence="4">Testes</tissue>
    </source>
</reference>
<dbReference type="SUPFAM" id="SSF47823">
    <property type="entry name" value="lambda integrase-like, N-terminal domain"/>
    <property type="match status" value="1"/>
</dbReference>
<dbReference type="SUPFAM" id="SSF56349">
    <property type="entry name" value="DNA breaking-rejoining enzymes"/>
    <property type="match status" value="1"/>
</dbReference>
<dbReference type="InterPro" id="IPR011010">
    <property type="entry name" value="DNA_brk_join_enz"/>
</dbReference>
<sequence>MFKLGVWEDLRSNKEHAHLVSTLESISLASRADSTAKSYLNAFNRQAEFAKGCGFQVFPANLSHVSIYLTSLIEGAIHSQKTKQCVESARYSIQWMHTLAGLPSPTQHPFIKNIVESSRRLLGKPPIKKEPVTASILCSLVELLKHSGSLKDIRDLCLCLLAFAGFFKYSDLIGIRGSDIVFNDTHVCITIRSNTNDQYKKGNKVHIAKTSNPTCPVAKLIQYFQAAEIQ</sequence>
<keyword evidence="2" id="KW-0233">DNA recombination</keyword>
<dbReference type="PANTHER" id="PTHR34605:SF6">
    <property type="entry name" value="TYR RECOMBINASE DOMAIN-CONTAINING PROTEIN"/>
    <property type="match status" value="1"/>
</dbReference>
<dbReference type="InterPro" id="IPR010998">
    <property type="entry name" value="Integrase_recombinase_N"/>
</dbReference>
<feature type="non-terminal residue" evidence="4">
    <location>
        <position position="230"/>
    </location>
</feature>
<dbReference type="Gene3D" id="1.10.443.10">
    <property type="entry name" value="Intergrase catalytic core"/>
    <property type="match status" value="1"/>
</dbReference>
<keyword evidence="3" id="KW-1185">Reference proteome</keyword>
<evidence type="ECO:0000256" key="2">
    <source>
        <dbReference type="ARBA" id="ARBA00023172"/>
    </source>
</evidence>
<evidence type="ECO:0000313" key="4">
    <source>
        <dbReference type="RefSeq" id="XP_006824422.1"/>
    </source>
</evidence>
<dbReference type="Proteomes" id="UP000694865">
    <property type="component" value="Unplaced"/>
</dbReference>
<dbReference type="GeneID" id="102802578"/>
<dbReference type="RefSeq" id="XP_006824422.1">
    <property type="nucleotide sequence ID" value="XM_006824359.1"/>
</dbReference>
<evidence type="ECO:0000313" key="3">
    <source>
        <dbReference type="Proteomes" id="UP000694865"/>
    </source>
</evidence>